<keyword evidence="2" id="KW-0963">Cytoplasm</keyword>
<dbReference type="AlphaFoldDB" id="A0A644UQ37"/>
<comment type="caution">
    <text evidence="7">The sequence shown here is derived from an EMBL/GenBank/DDBJ whole genome shotgun (WGS) entry which is preliminary data.</text>
</comment>
<dbReference type="InterPro" id="IPR011990">
    <property type="entry name" value="TPR-like_helical_dom_sf"/>
</dbReference>
<reference evidence="7" key="1">
    <citation type="submission" date="2019-08" db="EMBL/GenBank/DDBJ databases">
        <authorList>
            <person name="Kucharzyk K."/>
            <person name="Murdoch R.W."/>
            <person name="Higgins S."/>
            <person name="Loffler F."/>
        </authorList>
    </citation>
    <scope>NUCLEOTIDE SEQUENCE</scope>
</reference>
<dbReference type="InterPro" id="IPR016032">
    <property type="entry name" value="Sig_transdc_resp-reg_C-effctor"/>
</dbReference>
<dbReference type="GO" id="GO:0003677">
    <property type="term" value="F:DNA binding"/>
    <property type="evidence" value="ECO:0007669"/>
    <property type="project" value="InterPro"/>
</dbReference>
<evidence type="ECO:0000256" key="3">
    <source>
        <dbReference type="ARBA" id="ARBA00022737"/>
    </source>
</evidence>
<dbReference type="Gene3D" id="1.25.40.10">
    <property type="entry name" value="Tetratricopeptide repeat domain"/>
    <property type="match status" value="2"/>
</dbReference>
<dbReference type="InterPro" id="IPR000792">
    <property type="entry name" value="Tscrpt_reg_LuxR_C"/>
</dbReference>
<dbReference type="SMART" id="SM00421">
    <property type="entry name" value="HTH_LUXR"/>
    <property type="match status" value="1"/>
</dbReference>
<feature type="transmembrane region" description="Helical" evidence="5">
    <location>
        <begin position="402"/>
        <end position="424"/>
    </location>
</feature>
<dbReference type="SUPFAM" id="SSF46894">
    <property type="entry name" value="C-terminal effector domain of the bipartite response regulators"/>
    <property type="match status" value="1"/>
</dbReference>
<dbReference type="SUPFAM" id="SSF48452">
    <property type="entry name" value="TPR-like"/>
    <property type="match status" value="2"/>
</dbReference>
<dbReference type="GO" id="GO:0005737">
    <property type="term" value="C:cytoplasm"/>
    <property type="evidence" value="ECO:0007669"/>
    <property type="project" value="UniProtKB-SubCell"/>
</dbReference>
<keyword evidence="4" id="KW-0802">TPR repeat</keyword>
<evidence type="ECO:0000256" key="1">
    <source>
        <dbReference type="ARBA" id="ARBA00004496"/>
    </source>
</evidence>
<dbReference type="EMBL" id="VSSQ01000146">
    <property type="protein sequence ID" value="MPL81186.1"/>
    <property type="molecule type" value="Genomic_DNA"/>
</dbReference>
<comment type="subcellular location">
    <subcellularLocation>
        <location evidence="1">Cytoplasm</location>
    </subcellularLocation>
</comment>
<keyword evidence="5" id="KW-0812">Transmembrane</keyword>
<sequence>MKSVLNARYGLLILTAAFLLIISLIYIMGHHLLKPGNKLPGKSSETACQLDELNKAFDSTFLLSPLTGIKIATEAIDLARKAGDSLGLARFMLRQAACYQMLDNSDSALITFRGSLLIAEKLKNPSLIAKCRNGLANYYLRQEEYQKAYYQLTEALKAAEKAGDKHTTGLIFNGMGLVNISLNKPDTAIEFFRKAGLLCHETGDLINEAGISLNIANCYAERGQFNEALKFYGENLSIIQRLSDSSQIVLALLNLANANRQLGNFNESFRFLDRALKCLEEFPDQSLHCSTLIEKGRTCLASGQPETARAFFKQSLAISSGTLSRSNRAEAFAGLSEVAESEGNYREALQFFRLLTIVKDSIMNDETRSSISEIRIKNDLQKKEYENRLLTGKYELQRKRGIYTGILSVTFSLLLLLVAILVWVSRKNLKKSFELKQLQNEVLLEKIRSNETISQLEKLRFRDELEARNKELTSASLQLVSKNKILSDISAKAAESYNSGAMNRESFNGLQRIIRENQNADKEWKQFKELFEKVHSDFFTGLKASFPELTENELRLCAYLRINLQNKEISKILNVNSATIVTSRYRIRKKMSLDSKAVLEDFLRKF</sequence>
<gene>
    <name evidence="7" type="ORF">SDC9_27100</name>
</gene>
<organism evidence="7">
    <name type="scientific">bioreactor metagenome</name>
    <dbReference type="NCBI Taxonomy" id="1076179"/>
    <lineage>
        <taxon>unclassified sequences</taxon>
        <taxon>metagenomes</taxon>
        <taxon>ecological metagenomes</taxon>
    </lineage>
</organism>
<evidence type="ECO:0000256" key="2">
    <source>
        <dbReference type="ARBA" id="ARBA00022490"/>
    </source>
</evidence>
<dbReference type="InterPro" id="IPR036388">
    <property type="entry name" value="WH-like_DNA-bd_sf"/>
</dbReference>
<evidence type="ECO:0000256" key="5">
    <source>
        <dbReference type="SAM" id="Phobius"/>
    </source>
</evidence>
<dbReference type="InterPro" id="IPR019734">
    <property type="entry name" value="TPR_rpt"/>
</dbReference>
<dbReference type="InterPro" id="IPR051476">
    <property type="entry name" value="Bac_ResReg_Asp_Phosphatase"/>
</dbReference>
<feature type="domain" description="HTH luxR-type" evidence="6">
    <location>
        <begin position="546"/>
        <end position="603"/>
    </location>
</feature>
<protein>
    <recommendedName>
        <fullName evidence="6">HTH luxR-type domain-containing protein</fullName>
    </recommendedName>
</protein>
<dbReference type="Gene3D" id="1.10.10.10">
    <property type="entry name" value="Winged helix-like DNA-binding domain superfamily/Winged helix DNA-binding domain"/>
    <property type="match status" value="1"/>
</dbReference>
<dbReference type="Pfam" id="PF13374">
    <property type="entry name" value="TPR_10"/>
    <property type="match status" value="1"/>
</dbReference>
<evidence type="ECO:0000313" key="7">
    <source>
        <dbReference type="EMBL" id="MPL81186.1"/>
    </source>
</evidence>
<accession>A0A644UQ37</accession>
<evidence type="ECO:0000259" key="6">
    <source>
        <dbReference type="SMART" id="SM00421"/>
    </source>
</evidence>
<evidence type="ECO:0000256" key="4">
    <source>
        <dbReference type="ARBA" id="ARBA00022803"/>
    </source>
</evidence>
<keyword evidence="5" id="KW-0472">Membrane</keyword>
<feature type="transmembrane region" description="Helical" evidence="5">
    <location>
        <begin position="6"/>
        <end position="28"/>
    </location>
</feature>
<name>A0A644UQ37_9ZZZZ</name>
<keyword evidence="3" id="KW-0677">Repeat</keyword>
<dbReference type="Pfam" id="PF13424">
    <property type="entry name" value="TPR_12"/>
    <property type="match status" value="2"/>
</dbReference>
<dbReference type="SMART" id="SM00028">
    <property type="entry name" value="TPR"/>
    <property type="match status" value="7"/>
</dbReference>
<keyword evidence="5" id="KW-1133">Transmembrane helix</keyword>
<dbReference type="PANTHER" id="PTHR46630:SF1">
    <property type="entry name" value="TETRATRICOPEPTIDE REPEAT PROTEIN 29"/>
    <property type="match status" value="1"/>
</dbReference>
<proteinExistence type="predicted"/>
<dbReference type="Pfam" id="PF00196">
    <property type="entry name" value="GerE"/>
    <property type="match status" value="1"/>
</dbReference>
<dbReference type="PANTHER" id="PTHR46630">
    <property type="entry name" value="TETRATRICOPEPTIDE REPEAT PROTEIN 29"/>
    <property type="match status" value="1"/>
</dbReference>
<dbReference type="GO" id="GO:0006355">
    <property type="term" value="P:regulation of DNA-templated transcription"/>
    <property type="evidence" value="ECO:0007669"/>
    <property type="project" value="InterPro"/>
</dbReference>